<accession>A0AAD4MFL1</accession>
<sequence>MAFTKNFIRERLINVRLITPPVLEQLKGINLRQIYRMIDATNDGLVTPFEQWLQHLGLIPLAVTCICGQQMKLFKHKNGKRWECTKRNCRKKRGFYKGTFFEGSHLTPEEIFLFSYFWNYDMDKCENLYREFKRDIS</sequence>
<proteinExistence type="predicted"/>
<protein>
    <submittedName>
        <fullName evidence="1">Uncharacterized protein</fullName>
    </submittedName>
</protein>
<organism evidence="1 2">
    <name type="scientific">Ditylenchus destructor</name>
    <dbReference type="NCBI Taxonomy" id="166010"/>
    <lineage>
        <taxon>Eukaryota</taxon>
        <taxon>Metazoa</taxon>
        <taxon>Ecdysozoa</taxon>
        <taxon>Nematoda</taxon>
        <taxon>Chromadorea</taxon>
        <taxon>Rhabditida</taxon>
        <taxon>Tylenchina</taxon>
        <taxon>Tylenchomorpha</taxon>
        <taxon>Sphaerularioidea</taxon>
        <taxon>Anguinidae</taxon>
        <taxon>Anguininae</taxon>
        <taxon>Ditylenchus</taxon>
    </lineage>
</organism>
<gene>
    <name evidence="1" type="ORF">DdX_21936</name>
</gene>
<evidence type="ECO:0000313" key="2">
    <source>
        <dbReference type="Proteomes" id="UP001201812"/>
    </source>
</evidence>
<name>A0AAD4MFL1_9BILA</name>
<dbReference type="EMBL" id="JAKKPZ010000951">
    <property type="protein sequence ID" value="KAI1691357.1"/>
    <property type="molecule type" value="Genomic_DNA"/>
</dbReference>
<dbReference type="Proteomes" id="UP001201812">
    <property type="component" value="Unassembled WGS sequence"/>
</dbReference>
<keyword evidence="2" id="KW-1185">Reference proteome</keyword>
<comment type="caution">
    <text evidence="1">The sequence shown here is derived from an EMBL/GenBank/DDBJ whole genome shotgun (WGS) entry which is preliminary data.</text>
</comment>
<reference evidence="1" key="1">
    <citation type="submission" date="2022-01" db="EMBL/GenBank/DDBJ databases">
        <title>Genome Sequence Resource for Two Populations of Ditylenchus destructor, the Migratory Endoparasitic Phytonematode.</title>
        <authorList>
            <person name="Zhang H."/>
            <person name="Lin R."/>
            <person name="Xie B."/>
        </authorList>
    </citation>
    <scope>NUCLEOTIDE SEQUENCE</scope>
    <source>
        <strain evidence="1">BazhouSP</strain>
    </source>
</reference>
<dbReference type="AlphaFoldDB" id="A0AAD4MFL1"/>
<evidence type="ECO:0000313" key="1">
    <source>
        <dbReference type="EMBL" id="KAI1691357.1"/>
    </source>
</evidence>